<dbReference type="GO" id="GO:0019904">
    <property type="term" value="F:protein domain specific binding"/>
    <property type="evidence" value="ECO:0007669"/>
    <property type="project" value="Ensembl"/>
</dbReference>
<evidence type="ECO:0000256" key="13">
    <source>
        <dbReference type="ARBA" id="ARBA00022843"/>
    </source>
</evidence>
<feature type="compositionally biased region" description="Polar residues" evidence="18">
    <location>
        <begin position="168"/>
        <end position="182"/>
    </location>
</feature>
<dbReference type="Pfam" id="PF00619">
    <property type="entry name" value="CARD"/>
    <property type="match status" value="1"/>
</dbReference>
<organism evidence="23 24">
    <name type="scientific">Macaca mulatta</name>
    <name type="common">Rhesus macaque</name>
    <dbReference type="NCBI Taxonomy" id="9544"/>
    <lineage>
        <taxon>Eukaryota</taxon>
        <taxon>Metazoa</taxon>
        <taxon>Chordata</taxon>
        <taxon>Craniata</taxon>
        <taxon>Vertebrata</taxon>
        <taxon>Euteleostomi</taxon>
        <taxon>Mammalia</taxon>
        <taxon>Eutheria</taxon>
        <taxon>Euarchontoglires</taxon>
        <taxon>Primates</taxon>
        <taxon>Haplorrhini</taxon>
        <taxon>Catarrhini</taxon>
        <taxon>Cercopithecidae</taxon>
        <taxon>Cercopithecinae</taxon>
        <taxon>Macaca</taxon>
    </lineage>
</organism>
<dbReference type="GO" id="GO:0002218">
    <property type="term" value="P:activation of innate immune response"/>
    <property type="evidence" value="ECO:0000318"/>
    <property type="project" value="GO_Central"/>
</dbReference>
<gene>
    <name evidence="23 25" type="primary">NLRP1</name>
</gene>
<keyword evidence="17" id="KW-0539">Nucleus</keyword>
<feature type="region of interest" description="Disordered" evidence="18">
    <location>
        <begin position="1053"/>
        <end position="1145"/>
    </location>
</feature>
<dbReference type="GO" id="GO:0038187">
    <property type="term" value="F:pattern recognition receptor activity"/>
    <property type="evidence" value="ECO:0000318"/>
    <property type="project" value="GO_Central"/>
</dbReference>
<accession>A0A1D5QWR0</accession>
<dbReference type="PROSITE" id="PS50209">
    <property type="entry name" value="CARD"/>
    <property type="match status" value="1"/>
</dbReference>
<dbReference type="Pfam" id="PF23679">
    <property type="entry name" value="UPA-FIIND"/>
    <property type="match status" value="1"/>
</dbReference>
<evidence type="ECO:0000256" key="2">
    <source>
        <dbReference type="ARBA" id="ARBA00004123"/>
    </source>
</evidence>
<dbReference type="GO" id="GO:0071493">
    <property type="term" value="P:cellular response to UV-B"/>
    <property type="evidence" value="ECO:0007669"/>
    <property type="project" value="Ensembl"/>
</dbReference>
<dbReference type="GO" id="GO:0140608">
    <property type="term" value="F:cysteine-type endopeptidase activator activity"/>
    <property type="evidence" value="ECO:0000318"/>
    <property type="project" value="GO_Central"/>
</dbReference>
<reference evidence="23" key="4">
    <citation type="submission" date="2025-09" db="UniProtKB">
        <authorList>
            <consortium name="Ensembl"/>
        </authorList>
    </citation>
    <scope>IDENTIFICATION</scope>
    <source>
        <strain evidence="23">17573</strain>
    </source>
</reference>
<dbReference type="SMART" id="SM01289">
    <property type="entry name" value="PYRIN"/>
    <property type="match status" value="1"/>
</dbReference>
<dbReference type="GO" id="GO:0051604">
    <property type="term" value="P:protein maturation"/>
    <property type="evidence" value="ECO:0007669"/>
    <property type="project" value="Ensembl"/>
</dbReference>
<dbReference type="CDD" id="cd08330">
    <property type="entry name" value="CARD_ASC_NALP1"/>
    <property type="match status" value="1"/>
</dbReference>
<dbReference type="Bgee" id="ENSMMUG00000030453">
    <property type="expression patterns" value="Expressed in spleen and 11 other cell types or tissues"/>
</dbReference>
<dbReference type="GO" id="GO:0051260">
    <property type="term" value="P:protein homooligomerization"/>
    <property type="evidence" value="ECO:0007669"/>
    <property type="project" value="Ensembl"/>
</dbReference>
<dbReference type="InterPro" id="IPR011029">
    <property type="entry name" value="DEATH-like_dom_sf"/>
</dbReference>
<reference evidence="23" key="3">
    <citation type="submission" date="2025-08" db="UniProtKB">
        <authorList>
            <consortium name="Ensembl"/>
        </authorList>
    </citation>
    <scope>IDENTIFICATION</scope>
    <source>
        <strain evidence="23">17573</strain>
    </source>
</reference>
<feature type="region of interest" description="Disordered" evidence="18">
    <location>
        <begin position="160"/>
        <end position="257"/>
    </location>
</feature>
<evidence type="ECO:0000256" key="3">
    <source>
        <dbReference type="ARBA" id="ARBA00008665"/>
    </source>
</evidence>
<dbReference type="GO" id="GO:0051402">
    <property type="term" value="P:neuron apoptotic process"/>
    <property type="evidence" value="ECO:0007669"/>
    <property type="project" value="Ensembl"/>
</dbReference>
<evidence type="ECO:0000256" key="7">
    <source>
        <dbReference type="ARBA" id="ARBA00022614"/>
    </source>
</evidence>
<dbReference type="GO" id="GO:0035591">
    <property type="term" value="F:signaling adaptor activity"/>
    <property type="evidence" value="ECO:0007669"/>
    <property type="project" value="Ensembl"/>
</dbReference>
<dbReference type="Proteomes" id="UP000006718">
    <property type="component" value="Chromosome 16"/>
</dbReference>
<evidence type="ECO:0000259" key="22">
    <source>
        <dbReference type="PROSITE" id="PS51830"/>
    </source>
</evidence>
<dbReference type="InterPro" id="IPR032675">
    <property type="entry name" value="LRR_dom_sf"/>
</dbReference>
<comment type="similarity">
    <text evidence="3">Belongs to the NLRP family.</text>
</comment>
<feature type="compositionally biased region" description="Basic and acidic residues" evidence="18">
    <location>
        <begin position="219"/>
        <end position="232"/>
    </location>
</feature>
<feature type="compositionally biased region" description="Polar residues" evidence="18">
    <location>
        <begin position="1062"/>
        <end position="1071"/>
    </location>
</feature>
<dbReference type="GO" id="GO:0003725">
    <property type="term" value="F:double-stranded RNA binding"/>
    <property type="evidence" value="ECO:0007669"/>
    <property type="project" value="Ensembl"/>
</dbReference>
<keyword evidence="16" id="KW-1271">Inflammasome</keyword>
<dbReference type="GO" id="GO:0005524">
    <property type="term" value="F:ATP binding"/>
    <property type="evidence" value="ECO:0007669"/>
    <property type="project" value="UniProtKB-KW"/>
</dbReference>
<dbReference type="Pfam" id="PF17776">
    <property type="entry name" value="NLRC4_HD2"/>
    <property type="match status" value="1"/>
</dbReference>
<keyword evidence="10" id="KW-0547">Nucleotide-binding</keyword>
<dbReference type="InParanoid" id="A0A1D5QWR0"/>
<dbReference type="PRINTS" id="PR00364">
    <property type="entry name" value="DISEASERSIST"/>
</dbReference>
<evidence type="ECO:0000313" key="25">
    <source>
        <dbReference type="VGNC" id="VGNC:99189"/>
    </source>
</evidence>
<dbReference type="GO" id="GO:0097193">
    <property type="term" value="P:intrinsic apoptotic signaling pathway"/>
    <property type="evidence" value="ECO:0000318"/>
    <property type="project" value="GO_Central"/>
</dbReference>
<evidence type="ECO:0000256" key="17">
    <source>
        <dbReference type="ARBA" id="ARBA00023242"/>
    </source>
</evidence>
<dbReference type="PROSITE" id="PS51450">
    <property type="entry name" value="LRR"/>
    <property type="match status" value="1"/>
</dbReference>
<keyword evidence="9" id="KW-0677">Repeat</keyword>
<sequence>MAGGAWGRLACYLELLKKEELKEFQLLFASKVHSSGSSGETPARPEKTSGMEVASYLVAQYGEQRAWDLALRTWEQMGLWSLCTQAREGAGYSPSFPYSPSEPHLGSPSQPTSTAVLRPWNRELPAECTQGSERRVLRQLPDTSGRRWREISSSLLYQALPSSPDFESPSQESPNAPTSTAVLASWGSPPQPSLAPREQEAPGTQWPLDEMSGNYYTGIREREREESEKGRPPWEAAVGTPPQVHTSLQPHHHPWEPSARESLCSTWSWKNEDLNQNFTQLLLLQRPHPRSHKPLVKGSWPHDAEEDVEEDRGRLIEIRDLFGPGLDIQEPHVVILQGAAGIGKSTLARQVREAWGRGQLYGDRFQHVFYFSCRELAQCKVVSLAELIGKDWTAAQAPIRQILSRPERLLFILDGVDEPRWVLQESSSELCLHWSQPQPAGALLGSLLGKTILPEASFLITARTTALQNLIPSLEQARWVEVLGFSESSRREYFYKYFTDERQAIRAFGLIKSNKELWALCLVPWVSWLACTCLMEQMKRKEELTLTSKTTTTLCLHYLSQALQAQPLGPQLGDICSLAAEGIWQKKTLFSRDDLRKHELDGAIISTLLKMGILQEHPIPLSYSFIHLCFQEFFAAMSYALEDKKGRGKHANCIIDLEKLLEAYGTHGLFGAPTTRFLLGLLSDEGKRAMENIFNCRLSQGRNLMQWVPSLRPLLQPHSLDFLHCLYETQNKTFLTQMMADFQEMGMCVETDMELLVCTFCIQFCRHVKKLQLIEGRQHRPAWSPTGIVLFRWVPVTDAYWEILFSVFKVTRNLKELDLSGNSLSHSAVKSLCKTLRRPCCLLETLRLASCGLTAEDCKDLASGLRVNQNLTVLDLSFNVLTDAGARHLCQRLSWPCCTLQRLQLVSCGLTSGCCQDLASVLSASPILMELDLQQNNLGDTGVRLLCEGLRHPACQLTRLGLVSCGLTSGCCQDLASVLSASPFLMELDLQQNNLGDTGVRLLCEGLRHPACQLTRLGLDQTTLSDEMRQELRALEQKKPELLIFSRWKPTGMIPDEGLGTGETSNSTSSLKRQRLESETESSHVAQADPKPLDWSNPPATASQSAGITEGSSPEVEQVEPLCLPSPASLGDQDTPLGTDDDFWGPTGPVATEVVDKERSLYRVHFPVAGSYRWPNTGLCFVVREAVTTEIEFCVWDQFLGEINPQHSWMVAGPLLDIKAEPGAVEAVHLPHFVALQGGHVDTSLFQVAHFKEEGMLLEKPARVELHHIVLENPSFSPLGVLLKVIHSTLRFFPVNSLVLLYHRLHPEEVTFHLYLIPSDCSIRKAIDDEETKFQFVRIHKPPPLTPLYMGCRYTVSGSGSGMLEILPKELELCYRSPGEAQLFSEFYVGHLGSGIRLQMKDKKDETVVWEALVKPGDLAPAATLVPPAPIALPSPLDAPGLLHFVDQYREQLVARVTSVEAVLDKLHGQVLSQEQYERVLAEDTRPSQMRKLFSLSQSWDRRCKDQLYQALKETHPHLIMELWEKGSKKGLLPLCS</sequence>
<dbReference type="Gene3D" id="3.80.10.10">
    <property type="entry name" value="Ribonuclease Inhibitor"/>
    <property type="match status" value="2"/>
</dbReference>
<dbReference type="Pfam" id="PF17779">
    <property type="entry name" value="WHD_NOD2"/>
    <property type="match status" value="1"/>
</dbReference>
<dbReference type="FunFam" id="1.10.533.10:FF:000013">
    <property type="entry name" value="Apoptosis-associated speck-like protein containing a CARD"/>
    <property type="match status" value="1"/>
</dbReference>
<dbReference type="CDD" id="cd00116">
    <property type="entry name" value="LRR_RI"/>
    <property type="match status" value="1"/>
</dbReference>
<dbReference type="GO" id="GO:0141201">
    <property type="term" value="P:pyroptotic cell death"/>
    <property type="evidence" value="ECO:0007669"/>
    <property type="project" value="Ensembl"/>
</dbReference>
<proteinExistence type="inferred from homology"/>
<dbReference type="PANTHER" id="PTHR46985:SF3">
    <property type="entry name" value="NACHT, LRR AND PYD DOMAINS-CONTAINING PROTEIN 1"/>
    <property type="match status" value="1"/>
</dbReference>
<evidence type="ECO:0000313" key="24">
    <source>
        <dbReference type="Proteomes" id="UP000006718"/>
    </source>
</evidence>
<evidence type="ECO:0000256" key="1">
    <source>
        <dbReference type="ARBA" id="ARBA00004110"/>
    </source>
</evidence>
<feature type="domain" description="Pyrin" evidence="20">
    <location>
        <begin position="1"/>
        <end position="92"/>
    </location>
</feature>
<dbReference type="SMR" id="A0A1D5QWR0"/>
<dbReference type="GO" id="GO:0140374">
    <property type="term" value="P:antiviral innate immune response"/>
    <property type="evidence" value="ECO:0007669"/>
    <property type="project" value="Ensembl"/>
</dbReference>
<dbReference type="VEuPathDB" id="HostDB:ENSMMUG00000030453"/>
<dbReference type="PANTHER" id="PTHR46985">
    <property type="entry name" value="NACHT, LRR AND PYD DOMAINS-CONTAINING PROTEIN 1"/>
    <property type="match status" value="1"/>
</dbReference>
<dbReference type="Pfam" id="PF02758">
    <property type="entry name" value="PYRIN"/>
    <property type="match status" value="1"/>
</dbReference>
<dbReference type="InterPro" id="IPR027417">
    <property type="entry name" value="P-loop_NTPase"/>
</dbReference>
<evidence type="ECO:0000256" key="9">
    <source>
        <dbReference type="ARBA" id="ARBA00022737"/>
    </source>
</evidence>
<evidence type="ECO:0000313" key="23">
    <source>
        <dbReference type="Ensembl" id="ENSMMUP00000052490.2"/>
    </source>
</evidence>
<evidence type="ECO:0000256" key="16">
    <source>
        <dbReference type="ARBA" id="ARBA00023233"/>
    </source>
</evidence>
<evidence type="ECO:0000256" key="11">
    <source>
        <dbReference type="ARBA" id="ARBA00022801"/>
    </source>
</evidence>
<feature type="domain" description="CARD" evidence="19">
    <location>
        <begin position="1444"/>
        <end position="1527"/>
    </location>
</feature>
<dbReference type="InterPro" id="IPR004020">
    <property type="entry name" value="DAPIN"/>
</dbReference>
<evidence type="ECO:0000259" key="20">
    <source>
        <dbReference type="PROSITE" id="PS50824"/>
    </source>
</evidence>
<dbReference type="InterPro" id="IPR041267">
    <property type="entry name" value="NLRP_HD2"/>
</dbReference>
<dbReference type="GO" id="GO:0016887">
    <property type="term" value="F:ATP hydrolysis activity"/>
    <property type="evidence" value="ECO:0007669"/>
    <property type="project" value="Ensembl"/>
</dbReference>
<feature type="compositionally biased region" description="Polar residues" evidence="18">
    <location>
        <begin position="1098"/>
        <end position="1112"/>
    </location>
</feature>
<keyword evidence="6" id="KW-1210">Necrosis</keyword>
<dbReference type="GO" id="GO:0140693">
    <property type="term" value="F:molecular condensate scaffold activity"/>
    <property type="evidence" value="ECO:0007669"/>
    <property type="project" value="Ensembl"/>
</dbReference>
<dbReference type="ExpressionAtlas" id="A0A1D5QWR0">
    <property type="expression patterns" value="baseline"/>
</dbReference>
<dbReference type="GO" id="GO:0003690">
    <property type="term" value="F:double-stranded DNA binding"/>
    <property type="evidence" value="ECO:0007669"/>
    <property type="project" value="Ensembl"/>
</dbReference>
<dbReference type="SUPFAM" id="SSF52047">
    <property type="entry name" value="RNI-like"/>
    <property type="match status" value="1"/>
</dbReference>
<evidence type="ECO:0000256" key="10">
    <source>
        <dbReference type="ARBA" id="ARBA00022741"/>
    </source>
</evidence>
<dbReference type="STRING" id="9544.ENSMMUP00000052490"/>
<dbReference type="GO" id="GO:0019899">
    <property type="term" value="F:enzyme binding"/>
    <property type="evidence" value="ECO:0007669"/>
    <property type="project" value="Ensembl"/>
</dbReference>
<dbReference type="GO" id="GO:1904784">
    <property type="term" value="P:NLRP1 inflammasome complex assembly"/>
    <property type="evidence" value="ECO:0007669"/>
    <property type="project" value="Ensembl"/>
</dbReference>
<evidence type="ECO:0000256" key="6">
    <source>
        <dbReference type="ARBA" id="ARBA00022590"/>
    </source>
</evidence>
<reference evidence="24" key="1">
    <citation type="journal article" date="2007" name="Science">
        <title>Evolutionary and biomedical insights from the rhesus macaque genome.</title>
        <authorList>
            <person name="Gibbs R.A."/>
            <person name="Rogers J."/>
            <person name="Katze M.G."/>
            <person name="Bumgarner R."/>
            <person name="Weinstock G.M."/>
            <person name="Mardis E.R."/>
            <person name="Remington K.A."/>
            <person name="Strausberg R.L."/>
            <person name="Venter J.C."/>
            <person name="Wilson R.K."/>
            <person name="Batzer M.A."/>
            <person name="Bustamante C.D."/>
            <person name="Eichler E.E."/>
            <person name="Hahn M.W."/>
            <person name="Hardison R.C."/>
            <person name="Makova K.D."/>
            <person name="Miller W."/>
            <person name="Milosavljevic A."/>
            <person name="Palermo R.E."/>
            <person name="Siepel A."/>
            <person name="Sikela J.M."/>
            <person name="Attaway T."/>
            <person name="Bell S."/>
            <person name="Bernard K.E."/>
            <person name="Buhay C.J."/>
            <person name="Chandrabose M.N."/>
            <person name="Dao M."/>
            <person name="Davis C."/>
            <person name="Delehaunty K.D."/>
            <person name="Ding Y."/>
            <person name="Dinh H.H."/>
            <person name="Dugan-Rocha S."/>
            <person name="Fulton L.A."/>
            <person name="Gabisi R.A."/>
            <person name="Garner T.T."/>
            <person name="Godfrey J."/>
            <person name="Hawes A.C."/>
            <person name="Hernandez J."/>
            <person name="Hines S."/>
            <person name="Holder M."/>
            <person name="Hume J."/>
            <person name="Jhangiani S.N."/>
            <person name="Joshi V."/>
            <person name="Khan Z.M."/>
            <person name="Kirkness E.F."/>
            <person name="Cree A."/>
            <person name="Fowler R.G."/>
            <person name="Lee S."/>
            <person name="Lewis L.R."/>
            <person name="Li Z."/>
            <person name="Liu Y.-S."/>
            <person name="Moore S.M."/>
            <person name="Muzny D."/>
            <person name="Nazareth L.V."/>
            <person name="Ngo D.N."/>
            <person name="Okwuonu G.O."/>
            <person name="Pai G."/>
            <person name="Parker D."/>
            <person name="Paul H.A."/>
            <person name="Pfannkoch C."/>
            <person name="Pohl C.S."/>
            <person name="Rogers Y.-H.C."/>
            <person name="Ruiz S.J."/>
            <person name="Sabo A."/>
            <person name="Santibanez J."/>
            <person name="Schneider B.W."/>
            <person name="Smith S.M."/>
            <person name="Sodergren E."/>
            <person name="Svatek A.F."/>
            <person name="Utterback T.R."/>
            <person name="Vattathil S."/>
            <person name="Warren W."/>
            <person name="White C.S."/>
            <person name="Chinwalla A.T."/>
            <person name="Feng Y."/>
            <person name="Halpern A.L."/>
            <person name="Hillier L.W."/>
            <person name="Huang X."/>
            <person name="Minx P."/>
            <person name="Nelson J.O."/>
            <person name="Pepin K.H."/>
            <person name="Qin X."/>
            <person name="Sutton G.G."/>
            <person name="Venter E."/>
            <person name="Walenz B.P."/>
            <person name="Wallis J.W."/>
            <person name="Worley K.C."/>
            <person name="Yang S.-P."/>
            <person name="Jones S.M."/>
            <person name="Marra M.A."/>
            <person name="Rocchi M."/>
            <person name="Schein J.E."/>
            <person name="Baertsch R."/>
            <person name="Clarke L."/>
            <person name="Csuros M."/>
            <person name="Glasscock J."/>
            <person name="Harris R.A."/>
            <person name="Havlak P."/>
            <person name="Jackson A.R."/>
            <person name="Jiang H."/>
            <person name="Liu Y."/>
            <person name="Messina D.N."/>
            <person name="Shen Y."/>
            <person name="Song H.X.-Z."/>
            <person name="Wylie T."/>
            <person name="Zhang L."/>
            <person name="Birney E."/>
            <person name="Han K."/>
            <person name="Konkel M.K."/>
            <person name="Lee J."/>
            <person name="Smit A.F.A."/>
            <person name="Ullmer B."/>
            <person name="Wang H."/>
            <person name="Xing J."/>
            <person name="Burhans R."/>
            <person name="Cheng Z."/>
            <person name="Karro J.E."/>
            <person name="Ma J."/>
            <person name="Raney B."/>
            <person name="She X."/>
            <person name="Cox M.J."/>
            <person name="Demuth J.P."/>
            <person name="Dumas L.J."/>
            <person name="Han S.-G."/>
            <person name="Hopkins J."/>
            <person name="Karimpour-Fard A."/>
            <person name="Kim Y.H."/>
            <person name="Pollack J.R."/>
            <person name="Vinar T."/>
            <person name="Addo-Quaye C."/>
            <person name="Degenhardt J."/>
            <person name="Denby A."/>
            <person name="Hubisz M.J."/>
            <person name="Indap A."/>
            <person name="Kosiol C."/>
            <person name="Lahn B.T."/>
            <person name="Lawson H.A."/>
            <person name="Marklein A."/>
            <person name="Nielsen R."/>
            <person name="Vallender E.J."/>
            <person name="Clark A.G."/>
            <person name="Ferguson B."/>
            <person name="Hernandez R.D."/>
            <person name="Hirani K."/>
            <person name="Kehrer-Sawatzki H."/>
            <person name="Kolb J."/>
            <person name="Patil S."/>
            <person name="Pu L.-L."/>
            <person name="Ren Y."/>
            <person name="Smith D.G."/>
            <person name="Wheeler D.A."/>
            <person name="Schenck I."/>
            <person name="Ball E.V."/>
            <person name="Chen R."/>
            <person name="Cooper D.N."/>
            <person name="Giardine B."/>
            <person name="Hsu F."/>
            <person name="Kent W.J."/>
            <person name="Lesk A."/>
            <person name="Nelson D.L."/>
            <person name="O'brien W.E."/>
            <person name="Pruefer K."/>
            <person name="Stenson P.D."/>
            <person name="Wallace J.C."/>
            <person name="Ke H."/>
            <person name="Liu X.-M."/>
            <person name="Wang P."/>
            <person name="Xiang A.P."/>
            <person name="Yang F."/>
            <person name="Barber G.P."/>
            <person name="Haussler D."/>
            <person name="Karolchik D."/>
            <person name="Kern A.D."/>
            <person name="Kuhn R.M."/>
            <person name="Smith K.E."/>
            <person name="Zwieg A.S."/>
        </authorList>
    </citation>
    <scope>NUCLEOTIDE SEQUENCE [LARGE SCALE GENOMIC DNA]</scope>
    <source>
        <strain evidence="24">17573</strain>
    </source>
</reference>
<dbReference type="GO" id="GO:0005654">
    <property type="term" value="C:nucleoplasm"/>
    <property type="evidence" value="ECO:0007669"/>
    <property type="project" value="Ensembl"/>
</dbReference>
<keyword evidence="15" id="KW-0395">Inflammatory response</keyword>
<keyword evidence="5" id="KW-0399">Innate immunity</keyword>
<feature type="domain" description="FIIND" evidence="22">
    <location>
        <begin position="1143"/>
        <end position="1428"/>
    </location>
</feature>
<name>A0A1D5QWR0_MACMU</name>
<evidence type="ECO:0000259" key="21">
    <source>
        <dbReference type="PROSITE" id="PS50837"/>
    </source>
</evidence>
<dbReference type="InterPro" id="IPR001315">
    <property type="entry name" value="CARD"/>
</dbReference>
<dbReference type="SUPFAM" id="SSF47986">
    <property type="entry name" value="DEATH domain"/>
    <property type="match status" value="2"/>
</dbReference>
<dbReference type="PaxDb" id="9544-ENSMMUP00000004772"/>
<dbReference type="GO" id="GO:0032731">
    <property type="term" value="P:positive regulation of interleukin-1 beta production"/>
    <property type="evidence" value="ECO:0007669"/>
    <property type="project" value="Ensembl"/>
</dbReference>
<dbReference type="Pfam" id="PF13553">
    <property type="entry name" value="FIIND"/>
    <property type="match status" value="1"/>
</dbReference>
<feature type="region of interest" description="Disordered" evidence="18">
    <location>
        <begin position="94"/>
        <end position="115"/>
    </location>
</feature>
<dbReference type="GO" id="GO:0097264">
    <property type="term" value="P:self proteolysis"/>
    <property type="evidence" value="ECO:0007669"/>
    <property type="project" value="Ensembl"/>
</dbReference>
<keyword evidence="14" id="KW-0391">Immunity</keyword>
<dbReference type="InterPro" id="IPR025307">
    <property type="entry name" value="FIIND_dom"/>
</dbReference>
<dbReference type="GO" id="GO:0005634">
    <property type="term" value="C:nucleus"/>
    <property type="evidence" value="ECO:0000318"/>
    <property type="project" value="GO_Central"/>
</dbReference>
<evidence type="ECO:0000256" key="5">
    <source>
        <dbReference type="ARBA" id="ARBA00022588"/>
    </source>
</evidence>
<dbReference type="PROSITE" id="PS50837">
    <property type="entry name" value="NACHT"/>
    <property type="match status" value="1"/>
</dbReference>
<feature type="compositionally biased region" description="Low complexity" evidence="18">
    <location>
        <begin position="94"/>
        <end position="103"/>
    </location>
</feature>
<dbReference type="PROSITE" id="PS51830">
    <property type="entry name" value="FIIND"/>
    <property type="match status" value="1"/>
</dbReference>
<dbReference type="InterPro" id="IPR051249">
    <property type="entry name" value="NLRP_Inflammasome"/>
</dbReference>
<comment type="subcellular location">
    <subcellularLocation>
        <location evidence="1">Inflammasome</location>
    </subcellularLocation>
    <subcellularLocation>
        <location evidence="2">Nucleus</location>
    </subcellularLocation>
</comment>
<dbReference type="GO" id="GO:0072558">
    <property type="term" value="C:NLRP1 inflammasome complex"/>
    <property type="evidence" value="ECO:0007669"/>
    <property type="project" value="Ensembl"/>
</dbReference>
<dbReference type="Pfam" id="PF05729">
    <property type="entry name" value="NACHT"/>
    <property type="match status" value="1"/>
</dbReference>
<dbReference type="Gene3D" id="3.40.50.300">
    <property type="entry name" value="P-loop containing nucleotide triphosphate hydrolases"/>
    <property type="match status" value="1"/>
</dbReference>
<evidence type="ECO:0000256" key="15">
    <source>
        <dbReference type="ARBA" id="ARBA00023198"/>
    </source>
</evidence>
<reference evidence="23" key="2">
    <citation type="submission" date="2019-01" db="EMBL/GenBank/DDBJ databases">
        <authorList>
            <person name="Graves T."/>
            <person name="Eichler E.E."/>
            <person name="Wilson R.K."/>
        </authorList>
    </citation>
    <scope>NUCLEOTIDE SEQUENCE [LARGE SCALE GENOMIC DNA]</scope>
    <source>
        <strain evidence="23">17573</strain>
    </source>
</reference>
<dbReference type="InterPro" id="IPR007111">
    <property type="entry name" value="NACHT_NTPase"/>
</dbReference>
<keyword evidence="24" id="KW-1185">Reference proteome</keyword>
<dbReference type="Gene3D" id="1.10.533.10">
    <property type="entry name" value="Death Domain, Fas"/>
    <property type="match status" value="2"/>
</dbReference>
<dbReference type="InterPro" id="IPR001611">
    <property type="entry name" value="Leu-rich_rpt"/>
</dbReference>
<dbReference type="VGNC" id="VGNC:99189">
    <property type="gene designation" value="NLRP1"/>
</dbReference>
<dbReference type="SMART" id="SM00368">
    <property type="entry name" value="LRR_RI"/>
    <property type="match status" value="7"/>
</dbReference>
<feature type="domain" description="NACHT" evidence="21">
    <location>
        <begin position="332"/>
        <end position="641"/>
    </location>
</feature>
<dbReference type="GO" id="GO:0008233">
    <property type="term" value="F:peptidase activity"/>
    <property type="evidence" value="ECO:0007669"/>
    <property type="project" value="UniProtKB-KW"/>
</dbReference>
<dbReference type="GO" id="GO:0072559">
    <property type="term" value="C:NLRP3 inflammasome complex"/>
    <property type="evidence" value="ECO:0000318"/>
    <property type="project" value="GO_Central"/>
</dbReference>
<keyword evidence="4" id="KW-0963">Cytoplasm</keyword>
<dbReference type="OMA" id="SWMVCTC"/>
<keyword evidence="11" id="KW-0378">Hydrolase</keyword>
<protein>
    <submittedName>
        <fullName evidence="23">NLR family pyrin domain containing 1</fullName>
    </submittedName>
</protein>
<keyword evidence="12" id="KW-0067">ATP-binding</keyword>
<keyword evidence="7" id="KW-0433">Leucine-rich repeat</keyword>
<dbReference type="GO" id="GO:0006954">
    <property type="term" value="P:inflammatory response"/>
    <property type="evidence" value="ECO:0000318"/>
    <property type="project" value="GO_Central"/>
</dbReference>
<keyword evidence="8" id="KW-0645">Protease</keyword>
<dbReference type="FunFam" id="1.10.533.10:FF:000049">
    <property type="entry name" value="NLR family pyrin domain containing 1"/>
    <property type="match status" value="1"/>
</dbReference>
<evidence type="ECO:0000256" key="18">
    <source>
        <dbReference type="SAM" id="MobiDB-lite"/>
    </source>
</evidence>
<dbReference type="InterPro" id="IPR041075">
    <property type="entry name" value="NOD1/2_WH"/>
</dbReference>
<evidence type="ECO:0000256" key="12">
    <source>
        <dbReference type="ARBA" id="ARBA00022840"/>
    </source>
</evidence>
<dbReference type="FunFam" id="3.40.50.300:FF:000897">
    <property type="entry name" value="NLR family pyrin domain containing 1"/>
    <property type="match status" value="1"/>
</dbReference>
<evidence type="ECO:0000259" key="19">
    <source>
        <dbReference type="PROSITE" id="PS50209"/>
    </source>
</evidence>
<evidence type="ECO:0000256" key="4">
    <source>
        <dbReference type="ARBA" id="ARBA00022490"/>
    </source>
</evidence>
<dbReference type="GO" id="GO:0042981">
    <property type="term" value="P:regulation of apoptotic process"/>
    <property type="evidence" value="ECO:0007669"/>
    <property type="project" value="InterPro"/>
</dbReference>
<evidence type="ECO:0000256" key="8">
    <source>
        <dbReference type="ARBA" id="ARBA00022670"/>
    </source>
</evidence>
<dbReference type="GeneTree" id="ENSGT00940000162176"/>
<dbReference type="InterPro" id="IPR033516">
    <property type="entry name" value="CARD8/ASC/NALP1_CARD"/>
</dbReference>
<dbReference type="GO" id="GO:0140639">
    <property type="term" value="P:positive regulation of pyroptotic inflammatory response"/>
    <property type="evidence" value="ECO:0007669"/>
    <property type="project" value="Ensembl"/>
</dbReference>
<dbReference type="PROSITE" id="PS50824">
    <property type="entry name" value="DAPIN"/>
    <property type="match status" value="1"/>
</dbReference>
<dbReference type="FunCoup" id="A0A1D5QWR0">
    <property type="interactions" value="1120"/>
</dbReference>
<keyword evidence="13" id="KW-0832">Ubl conjugation</keyword>
<dbReference type="Ensembl" id="ENSMMUT00000069622.2">
    <property type="protein sequence ID" value="ENSMMUP00000052490.2"/>
    <property type="gene ID" value="ENSMMUG00000030453.3"/>
</dbReference>
<evidence type="ECO:0000256" key="14">
    <source>
        <dbReference type="ARBA" id="ARBA00022859"/>
    </source>
</evidence>
<dbReference type="SUPFAM" id="SSF52540">
    <property type="entry name" value="P-loop containing nucleoside triphosphate hydrolases"/>
    <property type="match status" value="1"/>
</dbReference>
<dbReference type="Pfam" id="PF13516">
    <property type="entry name" value="LRR_6"/>
    <property type="match status" value="4"/>
</dbReference>